<dbReference type="PANTHER" id="PTHR31311:SF20">
    <property type="entry name" value="GLYCOSYLTRANSFERASE 6"/>
    <property type="match status" value="1"/>
</dbReference>
<sequence length="563" mass="62349">MPWEEEEIRGSHLDDHSLEYIERAPRSTAAIRADASSAAARHHVNTTTQLHSPSPSNDGNAHAGEPRPTPRARDGMSAPPPRVSASPAASKLHATAPPPFLAAGRGRGRDALVFAAGVAVATAVLVLLGSSASVVLAPAGTSTSSLLVASPIPGPDDPPRTFYDDPDLSYSAADGHHRLTGWDAKRASWLRSRGLLLRRSPEKVVMVSGSQPEPCTGEAGDHLMLRLLKNKLDYCRLHGIKLLYNRDFLHPAMTSYWAKIPIVRAAMVAHPDAEWIWWVDSDAVFTDMDFSLPLSTRYRDYNFVAYGVPKDMERKSWLAINAGVFVVRNCQWSLDFLDEWAQMGPAFPEAHARWGKVFKKDLADKDSDVACDQSALVYMLLSNRDRLLGKEKAFVETEYFMGWWGEIVDRLDGVAARYDAVERRRSSPELRRRHAEREHVLYAAARNAAVRGAVPGPPGGWRTGWRRPLITHFTGCQPCSGGRNPTYTKESCDVGMRLALLFADDQVLRAYGFRHAGPLNDSVLPLPDQWRKQGLAEILNVQISLTLCFILSMEEAEIMTKQT</sequence>
<dbReference type="EMBL" id="JACEFO010001231">
    <property type="protein sequence ID" value="KAF8745530.1"/>
    <property type="molecule type" value="Genomic_DNA"/>
</dbReference>
<evidence type="ECO:0000256" key="8">
    <source>
        <dbReference type="ARBA" id="ARBA00023034"/>
    </source>
</evidence>
<keyword evidence="7 11" id="KW-1133">Transmembrane helix</keyword>
<evidence type="ECO:0000256" key="5">
    <source>
        <dbReference type="ARBA" id="ARBA00022692"/>
    </source>
</evidence>
<dbReference type="InterPro" id="IPR008630">
    <property type="entry name" value="Glyco_trans_34"/>
</dbReference>
<dbReference type="GO" id="GO:0008378">
    <property type="term" value="F:galactosyltransferase activity"/>
    <property type="evidence" value="ECO:0007669"/>
    <property type="project" value="TreeGrafter"/>
</dbReference>
<keyword evidence="3" id="KW-0328">Glycosyltransferase</keyword>
<evidence type="ECO:0000256" key="2">
    <source>
        <dbReference type="ARBA" id="ARBA00005664"/>
    </source>
</evidence>
<evidence type="ECO:0000256" key="10">
    <source>
        <dbReference type="SAM" id="MobiDB-lite"/>
    </source>
</evidence>
<dbReference type="OrthoDB" id="407658at2759"/>
<name>A0A835KJM6_9POAL</name>
<keyword evidence="13" id="KW-1185">Reference proteome</keyword>
<evidence type="ECO:0000256" key="6">
    <source>
        <dbReference type="ARBA" id="ARBA00022968"/>
    </source>
</evidence>
<dbReference type="Proteomes" id="UP000636709">
    <property type="component" value="Unassembled WGS sequence"/>
</dbReference>
<evidence type="ECO:0000256" key="1">
    <source>
        <dbReference type="ARBA" id="ARBA00004323"/>
    </source>
</evidence>
<keyword evidence="5 11" id="KW-0812">Transmembrane</keyword>
<comment type="caution">
    <text evidence="12">The sequence shown here is derived from an EMBL/GenBank/DDBJ whole genome shotgun (WGS) entry which is preliminary data.</text>
</comment>
<evidence type="ECO:0000256" key="9">
    <source>
        <dbReference type="ARBA" id="ARBA00023136"/>
    </source>
</evidence>
<dbReference type="InterPro" id="IPR029044">
    <property type="entry name" value="Nucleotide-diphossugar_trans"/>
</dbReference>
<evidence type="ECO:0000313" key="13">
    <source>
        <dbReference type="Proteomes" id="UP000636709"/>
    </source>
</evidence>
<accession>A0A835KJM6</accession>
<feature type="transmembrane region" description="Helical" evidence="11">
    <location>
        <begin position="111"/>
        <end position="137"/>
    </location>
</feature>
<proteinExistence type="inferred from homology"/>
<keyword evidence="9 11" id="KW-0472">Membrane</keyword>
<reference evidence="12" key="1">
    <citation type="submission" date="2020-07" db="EMBL/GenBank/DDBJ databases">
        <title>Genome sequence and genetic diversity analysis of an under-domesticated orphan crop, white fonio (Digitaria exilis).</title>
        <authorList>
            <person name="Bennetzen J.L."/>
            <person name="Chen S."/>
            <person name="Ma X."/>
            <person name="Wang X."/>
            <person name="Yssel A.E.J."/>
            <person name="Chaluvadi S.R."/>
            <person name="Johnson M."/>
            <person name="Gangashetty P."/>
            <person name="Hamidou F."/>
            <person name="Sanogo M.D."/>
            <person name="Zwaenepoel A."/>
            <person name="Wallace J."/>
            <person name="Van De Peer Y."/>
            <person name="Van Deynze A."/>
        </authorList>
    </citation>
    <scope>NUCLEOTIDE SEQUENCE</scope>
    <source>
        <tissue evidence="12">Leaves</tissue>
    </source>
</reference>
<feature type="compositionally biased region" description="Polar residues" evidence="10">
    <location>
        <begin position="45"/>
        <end position="59"/>
    </location>
</feature>
<dbReference type="Pfam" id="PF05637">
    <property type="entry name" value="Glyco_transf_34"/>
    <property type="match status" value="1"/>
</dbReference>
<dbReference type="GO" id="GO:0005802">
    <property type="term" value="C:trans-Golgi network"/>
    <property type="evidence" value="ECO:0007669"/>
    <property type="project" value="TreeGrafter"/>
</dbReference>
<evidence type="ECO:0000256" key="11">
    <source>
        <dbReference type="SAM" id="Phobius"/>
    </source>
</evidence>
<dbReference type="AlphaFoldDB" id="A0A835KJM6"/>
<keyword evidence="8" id="KW-0333">Golgi apparatus</keyword>
<evidence type="ECO:0000256" key="7">
    <source>
        <dbReference type="ARBA" id="ARBA00022989"/>
    </source>
</evidence>
<protein>
    <submittedName>
        <fullName evidence="12">Uncharacterized protein</fullName>
    </submittedName>
</protein>
<keyword evidence="4" id="KW-0808">Transferase</keyword>
<evidence type="ECO:0000256" key="3">
    <source>
        <dbReference type="ARBA" id="ARBA00022676"/>
    </source>
</evidence>
<comment type="subcellular location">
    <subcellularLocation>
        <location evidence="1">Golgi apparatus membrane</location>
        <topology evidence="1">Single-pass type II membrane protein</topology>
    </subcellularLocation>
</comment>
<comment type="similarity">
    <text evidence="2">Belongs to the glycosyltransferase 34 family.</text>
</comment>
<evidence type="ECO:0000256" key="4">
    <source>
        <dbReference type="ARBA" id="ARBA00022679"/>
    </source>
</evidence>
<dbReference type="PANTHER" id="PTHR31311">
    <property type="entry name" value="XYLOGLUCAN 6-XYLOSYLTRANSFERASE 5-RELATED-RELATED"/>
    <property type="match status" value="1"/>
</dbReference>
<gene>
    <name evidence="12" type="ORF">HU200_013431</name>
</gene>
<evidence type="ECO:0000313" key="12">
    <source>
        <dbReference type="EMBL" id="KAF8745530.1"/>
    </source>
</evidence>
<organism evidence="12 13">
    <name type="scientific">Digitaria exilis</name>
    <dbReference type="NCBI Taxonomy" id="1010633"/>
    <lineage>
        <taxon>Eukaryota</taxon>
        <taxon>Viridiplantae</taxon>
        <taxon>Streptophyta</taxon>
        <taxon>Embryophyta</taxon>
        <taxon>Tracheophyta</taxon>
        <taxon>Spermatophyta</taxon>
        <taxon>Magnoliopsida</taxon>
        <taxon>Liliopsida</taxon>
        <taxon>Poales</taxon>
        <taxon>Poaceae</taxon>
        <taxon>PACMAD clade</taxon>
        <taxon>Panicoideae</taxon>
        <taxon>Panicodae</taxon>
        <taxon>Paniceae</taxon>
        <taxon>Anthephorinae</taxon>
        <taxon>Digitaria</taxon>
    </lineage>
</organism>
<keyword evidence="6" id="KW-0735">Signal-anchor</keyword>
<dbReference type="GO" id="GO:0005768">
    <property type="term" value="C:endosome"/>
    <property type="evidence" value="ECO:0007669"/>
    <property type="project" value="TreeGrafter"/>
</dbReference>
<dbReference type="Gene3D" id="3.90.550.10">
    <property type="entry name" value="Spore Coat Polysaccharide Biosynthesis Protein SpsA, Chain A"/>
    <property type="match status" value="1"/>
</dbReference>
<dbReference type="GO" id="GO:0000139">
    <property type="term" value="C:Golgi membrane"/>
    <property type="evidence" value="ECO:0007669"/>
    <property type="project" value="UniProtKB-SubCell"/>
</dbReference>
<feature type="region of interest" description="Disordered" evidence="10">
    <location>
        <begin position="31"/>
        <end position="94"/>
    </location>
</feature>